<protein>
    <submittedName>
        <fullName evidence="1">Uncharacterized protein</fullName>
    </submittedName>
</protein>
<dbReference type="Proteomes" id="UP000242164">
    <property type="component" value="Unassembled WGS sequence"/>
</dbReference>
<proteinExistence type="predicted"/>
<reference evidence="1 2" key="1">
    <citation type="submission" date="2016-08" db="EMBL/GenBank/DDBJ databases">
        <authorList>
            <person name="Loux V."/>
            <person name="Rue O."/>
        </authorList>
    </citation>
    <scope>NUCLEOTIDE SEQUENCE [LARGE SCALE GENOMIC DNA]</scope>
    <source>
        <strain evidence="1 2">AFSSA_08CEB44bac</strain>
    </source>
</reference>
<dbReference type="AlphaFoldDB" id="A0AAX2CGP6"/>
<sequence>MNMKFSYKGFLFVVVCSNLLF</sequence>
<name>A0AAX2CGP6_9BACI</name>
<evidence type="ECO:0000313" key="1">
    <source>
        <dbReference type="EMBL" id="SCL92294.1"/>
    </source>
</evidence>
<dbReference type="EMBL" id="FMIK01000024">
    <property type="protein sequence ID" value="SCL92294.1"/>
    <property type="molecule type" value="Genomic_DNA"/>
</dbReference>
<evidence type="ECO:0000313" key="2">
    <source>
        <dbReference type="Proteomes" id="UP000242164"/>
    </source>
</evidence>
<gene>
    <name evidence="1" type="ORF">BCB44BAC_02024</name>
</gene>
<organism evidence="1 2">
    <name type="scientific">Bacillus cytotoxicus</name>
    <dbReference type="NCBI Taxonomy" id="580165"/>
    <lineage>
        <taxon>Bacteria</taxon>
        <taxon>Bacillati</taxon>
        <taxon>Bacillota</taxon>
        <taxon>Bacilli</taxon>
        <taxon>Bacillales</taxon>
        <taxon>Bacillaceae</taxon>
        <taxon>Bacillus</taxon>
        <taxon>Bacillus cereus group</taxon>
    </lineage>
</organism>
<comment type="caution">
    <text evidence="1">The sequence shown here is derived from an EMBL/GenBank/DDBJ whole genome shotgun (WGS) entry which is preliminary data.</text>
</comment>
<accession>A0AAX2CGP6</accession>